<reference evidence="1 2" key="1">
    <citation type="journal article" date="2022" name="Genome Biol. Evol.">
        <title>The Spruce Budworm Genome: Reconstructing the Evolutionary History of Antifreeze Proteins.</title>
        <authorList>
            <person name="Beliveau C."/>
            <person name="Gagne P."/>
            <person name="Picq S."/>
            <person name="Vernygora O."/>
            <person name="Keeling C.I."/>
            <person name="Pinkney K."/>
            <person name="Doucet D."/>
            <person name="Wen F."/>
            <person name="Johnston J.S."/>
            <person name="Maaroufi H."/>
            <person name="Boyle B."/>
            <person name="Laroche J."/>
            <person name="Dewar K."/>
            <person name="Juretic N."/>
            <person name="Blackburn G."/>
            <person name="Nisole A."/>
            <person name="Brunet B."/>
            <person name="Brandao M."/>
            <person name="Lumley L."/>
            <person name="Duan J."/>
            <person name="Quan G."/>
            <person name="Lucarotti C.J."/>
            <person name="Roe A.D."/>
            <person name="Sperling F.A.H."/>
            <person name="Levesque R.C."/>
            <person name="Cusson M."/>
        </authorList>
    </citation>
    <scope>NUCLEOTIDE SEQUENCE [LARGE SCALE GENOMIC DNA]</scope>
    <source>
        <strain evidence="1">Glfc:IPQL:Cfum</strain>
    </source>
</reference>
<dbReference type="EMBL" id="CM046110">
    <property type="protein sequence ID" value="KAI8422484.1"/>
    <property type="molecule type" value="Genomic_DNA"/>
</dbReference>
<sequence>MYDAAAGDSLGDRCSLCLRNVHVLVPEAAERGSKVRMQCVYDLEQEVLYSVKWYEETESFVGTSREMRRRSKSSGYQGSKLW</sequence>
<evidence type="ECO:0000313" key="1">
    <source>
        <dbReference type="EMBL" id="KAI8422484.1"/>
    </source>
</evidence>
<comment type="caution">
    <text evidence="1">The sequence shown here is derived from an EMBL/GenBank/DDBJ whole genome shotgun (WGS) entry which is preliminary data.</text>
</comment>
<name>A0ACC0JEH4_CHOFU</name>
<gene>
    <name evidence="1" type="ORF">MSG28_006303</name>
</gene>
<organism evidence="1 2">
    <name type="scientific">Choristoneura fumiferana</name>
    <name type="common">Spruce budworm moth</name>
    <name type="synonym">Archips fumiferana</name>
    <dbReference type="NCBI Taxonomy" id="7141"/>
    <lineage>
        <taxon>Eukaryota</taxon>
        <taxon>Metazoa</taxon>
        <taxon>Ecdysozoa</taxon>
        <taxon>Arthropoda</taxon>
        <taxon>Hexapoda</taxon>
        <taxon>Insecta</taxon>
        <taxon>Pterygota</taxon>
        <taxon>Neoptera</taxon>
        <taxon>Endopterygota</taxon>
        <taxon>Lepidoptera</taxon>
        <taxon>Glossata</taxon>
        <taxon>Ditrysia</taxon>
        <taxon>Tortricoidea</taxon>
        <taxon>Tortricidae</taxon>
        <taxon>Tortricinae</taxon>
        <taxon>Choristoneura</taxon>
    </lineage>
</organism>
<keyword evidence="2" id="KW-1185">Reference proteome</keyword>
<accession>A0ACC0JEH4</accession>
<protein>
    <submittedName>
        <fullName evidence="1">Uncharacterized protein</fullName>
    </submittedName>
</protein>
<proteinExistence type="predicted"/>
<evidence type="ECO:0000313" key="2">
    <source>
        <dbReference type="Proteomes" id="UP001064048"/>
    </source>
</evidence>
<dbReference type="Proteomes" id="UP001064048">
    <property type="component" value="Chromosome 10"/>
</dbReference>